<keyword evidence="2 9" id="KW-0328">Glycosyltransferase</keyword>
<proteinExistence type="predicted"/>
<dbReference type="GO" id="GO:0016020">
    <property type="term" value="C:membrane"/>
    <property type="evidence" value="ECO:0007669"/>
    <property type="project" value="UniProtKB-SubCell"/>
</dbReference>
<feature type="transmembrane region" description="Helical" evidence="8">
    <location>
        <begin position="974"/>
        <end position="996"/>
    </location>
</feature>
<dbReference type="Gene3D" id="3.90.550.10">
    <property type="entry name" value="Spore Coat Polysaccharide Biosynthesis Protein SpsA, Chain A"/>
    <property type="match status" value="1"/>
</dbReference>
<dbReference type="Proteomes" id="UP000002630">
    <property type="component" value="Linkage Group LG09"/>
</dbReference>
<feature type="compositionally biased region" description="Low complexity" evidence="7">
    <location>
        <begin position="41"/>
        <end position="54"/>
    </location>
</feature>
<feature type="region of interest" description="Disordered" evidence="7">
    <location>
        <begin position="576"/>
        <end position="595"/>
    </location>
</feature>
<dbReference type="InterPro" id="IPR029044">
    <property type="entry name" value="Nucleotide-diphossugar_trans"/>
</dbReference>
<feature type="compositionally biased region" description="Low complexity" evidence="7">
    <location>
        <begin position="358"/>
        <end position="375"/>
    </location>
</feature>
<feature type="compositionally biased region" description="Low complexity" evidence="7">
    <location>
        <begin position="440"/>
        <end position="454"/>
    </location>
</feature>
<comment type="subcellular location">
    <subcellularLocation>
        <location evidence="1">Membrane</location>
        <topology evidence="1">Multi-pass membrane protein</topology>
    </subcellularLocation>
</comment>
<dbReference type="InParanoid" id="D7G9A6"/>
<feature type="region of interest" description="Disordered" evidence="7">
    <location>
        <begin position="1"/>
        <end position="58"/>
    </location>
</feature>
<feature type="region of interest" description="Disordered" evidence="7">
    <location>
        <begin position="410"/>
        <end position="458"/>
    </location>
</feature>
<keyword evidence="6 8" id="KW-0472">Membrane</keyword>
<evidence type="ECO:0000256" key="3">
    <source>
        <dbReference type="ARBA" id="ARBA00022679"/>
    </source>
</evidence>
<feature type="compositionally biased region" description="Low complexity" evidence="7">
    <location>
        <begin position="422"/>
        <end position="431"/>
    </location>
</feature>
<evidence type="ECO:0000256" key="2">
    <source>
        <dbReference type="ARBA" id="ARBA00022676"/>
    </source>
</evidence>
<dbReference type="PANTHER" id="PTHR43867">
    <property type="entry name" value="CELLULOSE SYNTHASE CATALYTIC SUBUNIT A [UDP-FORMING]"/>
    <property type="match status" value="1"/>
</dbReference>
<evidence type="ECO:0000256" key="6">
    <source>
        <dbReference type="ARBA" id="ARBA00023136"/>
    </source>
</evidence>
<feature type="compositionally biased region" description="Basic and acidic residues" evidence="7">
    <location>
        <begin position="531"/>
        <end position="556"/>
    </location>
</feature>
<reference evidence="9 10" key="1">
    <citation type="journal article" date="2010" name="Nature">
        <title>The Ectocarpus genome and the independent evolution of multicellularity in brown algae.</title>
        <authorList>
            <person name="Cock J.M."/>
            <person name="Sterck L."/>
            <person name="Rouze P."/>
            <person name="Scornet D."/>
            <person name="Allen A.E."/>
            <person name="Amoutzias G."/>
            <person name="Anthouard V."/>
            <person name="Artiguenave F."/>
            <person name="Aury J.M."/>
            <person name="Badger J.H."/>
            <person name="Beszteri B."/>
            <person name="Billiau K."/>
            <person name="Bonnet E."/>
            <person name="Bothwell J.H."/>
            <person name="Bowler C."/>
            <person name="Boyen C."/>
            <person name="Brownlee C."/>
            <person name="Carrano C.J."/>
            <person name="Charrier B."/>
            <person name="Cho G.Y."/>
            <person name="Coelho S.M."/>
            <person name="Collen J."/>
            <person name="Corre E."/>
            <person name="Da Silva C."/>
            <person name="Delage L."/>
            <person name="Delaroque N."/>
            <person name="Dittami S.M."/>
            <person name="Doulbeau S."/>
            <person name="Elias M."/>
            <person name="Farnham G."/>
            <person name="Gachon C.M."/>
            <person name="Gschloessl B."/>
            <person name="Heesch S."/>
            <person name="Jabbari K."/>
            <person name="Jubin C."/>
            <person name="Kawai H."/>
            <person name="Kimura K."/>
            <person name="Kloareg B."/>
            <person name="Kupper F.C."/>
            <person name="Lang D."/>
            <person name="Le Bail A."/>
            <person name="Leblanc C."/>
            <person name="Lerouge P."/>
            <person name="Lohr M."/>
            <person name="Lopez P.J."/>
            <person name="Martens C."/>
            <person name="Maumus F."/>
            <person name="Michel G."/>
            <person name="Miranda-Saavedra D."/>
            <person name="Morales J."/>
            <person name="Moreau H."/>
            <person name="Motomura T."/>
            <person name="Nagasato C."/>
            <person name="Napoli C.A."/>
            <person name="Nelson D.R."/>
            <person name="Nyvall-Collen P."/>
            <person name="Peters A.F."/>
            <person name="Pommier C."/>
            <person name="Potin P."/>
            <person name="Poulain J."/>
            <person name="Quesneville H."/>
            <person name="Read B."/>
            <person name="Rensing S.A."/>
            <person name="Ritter A."/>
            <person name="Rousvoal S."/>
            <person name="Samanta M."/>
            <person name="Samson G."/>
            <person name="Schroeder D.C."/>
            <person name="Segurens B."/>
            <person name="Strittmatter M."/>
            <person name="Tonon T."/>
            <person name="Tregear J.W."/>
            <person name="Valentin K."/>
            <person name="von Dassow P."/>
            <person name="Yamagishi T."/>
            <person name="Van de Peer Y."/>
            <person name="Wincker P."/>
        </authorList>
    </citation>
    <scope>NUCLEOTIDE SEQUENCE [LARGE SCALE GENOMIC DNA]</scope>
    <source>
        <strain evidence="10">Ec32 / CCAP1310/4</strain>
    </source>
</reference>
<evidence type="ECO:0000256" key="5">
    <source>
        <dbReference type="ARBA" id="ARBA00022989"/>
    </source>
</evidence>
<dbReference type="InterPro" id="IPR050321">
    <property type="entry name" value="Glycosyltr_2/OpgH_subfam"/>
</dbReference>
<feature type="compositionally biased region" description="Low complexity" evidence="7">
    <location>
        <begin position="577"/>
        <end position="592"/>
    </location>
</feature>
<keyword evidence="10" id="KW-1185">Reference proteome</keyword>
<dbReference type="EC" id="2.4.1.12" evidence="9"/>
<feature type="region of interest" description="Disordered" evidence="7">
    <location>
        <begin position="93"/>
        <end position="213"/>
    </location>
</feature>
<dbReference type="CDD" id="cd06421">
    <property type="entry name" value="CESA_CelA_like"/>
    <property type="match status" value="1"/>
</dbReference>
<dbReference type="EMBL" id="FN649734">
    <property type="protein sequence ID" value="CBJ28249.1"/>
    <property type="molecule type" value="Genomic_DNA"/>
</dbReference>
<dbReference type="AlphaFoldDB" id="D7G9A6"/>
<evidence type="ECO:0000256" key="7">
    <source>
        <dbReference type="SAM" id="MobiDB-lite"/>
    </source>
</evidence>
<evidence type="ECO:0000313" key="10">
    <source>
        <dbReference type="Proteomes" id="UP000002630"/>
    </source>
</evidence>
<feature type="region of interest" description="Disordered" evidence="7">
    <location>
        <begin position="294"/>
        <end position="379"/>
    </location>
</feature>
<evidence type="ECO:0000256" key="1">
    <source>
        <dbReference type="ARBA" id="ARBA00004141"/>
    </source>
</evidence>
<dbReference type="STRING" id="2880.D7G9A6"/>
<accession>D7G9A6</accession>
<feature type="region of interest" description="Disordered" evidence="7">
    <location>
        <begin position="523"/>
        <end position="556"/>
    </location>
</feature>
<dbReference type="PANTHER" id="PTHR43867:SF2">
    <property type="entry name" value="CELLULOSE SYNTHASE CATALYTIC SUBUNIT A [UDP-FORMING]"/>
    <property type="match status" value="1"/>
</dbReference>
<organism evidence="9 10">
    <name type="scientific">Ectocarpus siliculosus</name>
    <name type="common">Brown alga</name>
    <name type="synonym">Conferva siliculosa</name>
    <dbReference type="NCBI Taxonomy" id="2880"/>
    <lineage>
        <taxon>Eukaryota</taxon>
        <taxon>Sar</taxon>
        <taxon>Stramenopiles</taxon>
        <taxon>Ochrophyta</taxon>
        <taxon>PX clade</taxon>
        <taxon>Phaeophyceae</taxon>
        <taxon>Ectocarpales</taxon>
        <taxon>Ectocarpaceae</taxon>
        <taxon>Ectocarpus</taxon>
    </lineage>
</organism>
<name>D7G9A6_ECTSI</name>
<feature type="transmembrane region" description="Helical" evidence="8">
    <location>
        <begin position="1103"/>
        <end position="1126"/>
    </location>
</feature>
<feature type="compositionally biased region" description="Gly residues" evidence="7">
    <location>
        <begin position="158"/>
        <end position="177"/>
    </location>
</feature>
<keyword evidence="4 8" id="KW-0812">Transmembrane</keyword>
<protein>
    <submittedName>
        <fullName evidence="9">Cellulose synthase (UDP-forming), family GT2</fullName>
        <ecNumber evidence="9">2.4.1.12</ecNumber>
    </submittedName>
</protein>
<sequence>MGDVATQPHHVGSSYPAGGKVASHDDDSNVGGKAPGKELEASSAAATATELAETPCHGRKASREAFAAANLAAAAGAGFTLKGLAAAAAAAAAGSGPLPGSPSTESDTPTPPGTGNQHMFDTVSDAKSNLHVPGGAAAAASGSGSGSRDNLSRFAGMLAGGAGEGDIGEGETGGNGDGESDGVSPVSEATAEDGEEQTTLPLGRPASTRSGIPDFGALLENEAESSSTGGESGAMADVSSCDSGGVEVGCIGGRRLPPRMADISKPISLDDLRFVGDEDSASSDVDVVVIGGDGDGDGGVVMKGAEKLGSPTGTGSTCEDATGPSSRASSNRRSDDNDGGGEAGTMEMPSPSGGMSWAPAAPTMMAPATPAPATAQGSATVTDNRISPFYADNSSLWATAAAVAARAEHATNPTPDANPFWSNSTTSSSLSEGRDHHVRSASAGSSAEAAAPAAGNGNRLSTRLRRAASGVSMLPITASSRVFPSRRFFSTNSASSAAVMMPPAPHSSQEPRSSLVLSNDKLGGAGGASHHINDPADKAHHIYDPAGKDDIGKDGRAPAFGGDGFLGKTPLVSPLGSTASTAADETSSAGTSPAAARARFEIEGDIEEGGTRPASADGEAAAAAAGGAAVADGSTGVAAVADVEDIMLAAAATAEQEAVLPCAPTDEEKVIYRNTGRFGIITCAVISFITLTWDFGIAMWGRDFKLDEHAEVLKASEEKGYMPSVDVFLPVCKEPLYLLANTWKYVAALDYPDFKVFVLDDGASDEVKALASVFGFEYVLRSNAPELKKAGNLRNAFAMTSGEAIAIFDADFCPRPEFLKETVPYFGEDPTIGIVQTPQFFRVRDEQTWIEQGAGVSQEFFYRMVQMNQDRFNAAVCVGSCGLYRRTALEPLGGMAAIEHSEDMYTGYKMTEHGFKIKYLPLALAMGICPEEPQSYFMQQYRWCKGSSTLIREKEFWKSGISNLHKLCFLNGMLYYMATALLIFVAPIPIMLLVWMEADGVLWYHSGFVMPSLIFAGIIMPLWSKQRYGLAAQRVKVLQCYAHLFAIKDTFMGTHAPWLPSGSGSAKKRNATYTAAVRLMIVWNLIITSLIVGGSAWRMTMLTWYHFLPAIAIASGSFVLNMSTLIY</sequence>
<dbReference type="SUPFAM" id="SSF53448">
    <property type="entry name" value="Nucleotide-diphospho-sugar transferases"/>
    <property type="match status" value="1"/>
</dbReference>
<dbReference type="Pfam" id="PF13641">
    <property type="entry name" value="Glyco_tranf_2_3"/>
    <property type="match status" value="1"/>
</dbReference>
<dbReference type="GO" id="GO:0016760">
    <property type="term" value="F:cellulose synthase (UDP-forming) activity"/>
    <property type="evidence" value="ECO:0007669"/>
    <property type="project" value="UniProtKB-EC"/>
</dbReference>
<feature type="transmembrane region" description="Helical" evidence="8">
    <location>
        <begin position="1075"/>
        <end position="1097"/>
    </location>
</feature>
<feature type="transmembrane region" description="Helical" evidence="8">
    <location>
        <begin position="1002"/>
        <end position="1024"/>
    </location>
</feature>
<evidence type="ECO:0000256" key="4">
    <source>
        <dbReference type="ARBA" id="ARBA00022692"/>
    </source>
</evidence>
<dbReference type="eggNOG" id="ENOG502S2MV">
    <property type="taxonomic scope" value="Eukaryota"/>
</dbReference>
<evidence type="ECO:0000313" key="9">
    <source>
        <dbReference type="EMBL" id="CBJ28249.1"/>
    </source>
</evidence>
<gene>
    <name evidence="9" type="ORF">Esi_0097_0024</name>
</gene>
<evidence type="ECO:0000256" key="8">
    <source>
        <dbReference type="SAM" id="Phobius"/>
    </source>
</evidence>
<dbReference type="OrthoDB" id="72851at2759"/>
<keyword evidence="3 9" id="KW-0808">Transferase</keyword>
<dbReference type="EMBL" id="FN649212">
    <property type="protein sequence ID" value="CBJ28249.1"/>
    <property type="molecule type" value="Genomic_DNA"/>
</dbReference>
<keyword evidence="5 8" id="KW-1133">Transmembrane helix</keyword>